<dbReference type="InterPro" id="IPR057600">
    <property type="entry name" value="TORTIFOLIA1/SINE1-2_N"/>
</dbReference>
<organism evidence="4 5">
    <name type="scientific">Papaver nudicaule</name>
    <name type="common">Iceland poppy</name>
    <dbReference type="NCBI Taxonomy" id="74823"/>
    <lineage>
        <taxon>Eukaryota</taxon>
        <taxon>Viridiplantae</taxon>
        <taxon>Streptophyta</taxon>
        <taxon>Embryophyta</taxon>
        <taxon>Tracheophyta</taxon>
        <taxon>Spermatophyta</taxon>
        <taxon>Magnoliopsida</taxon>
        <taxon>Ranunculales</taxon>
        <taxon>Papaveraceae</taxon>
        <taxon>Papaveroideae</taxon>
        <taxon>Papaver</taxon>
    </lineage>
</organism>
<feature type="region of interest" description="Disordered" evidence="1">
    <location>
        <begin position="244"/>
        <end position="290"/>
    </location>
</feature>
<protein>
    <recommendedName>
        <fullName evidence="3">TORTIFOLIA1/SINE1-2 N-terminal domain-containing protein</fullName>
    </recommendedName>
</protein>
<evidence type="ECO:0000256" key="1">
    <source>
        <dbReference type="SAM" id="MobiDB-lite"/>
    </source>
</evidence>
<feature type="transmembrane region" description="Helical" evidence="2">
    <location>
        <begin position="524"/>
        <end position="545"/>
    </location>
</feature>
<feature type="compositionally biased region" description="Polar residues" evidence="1">
    <location>
        <begin position="444"/>
        <end position="464"/>
    </location>
</feature>
<dbReference type="AlphaFoldDB" id="A0AA41V754"/>
<evidence type="ECO:0000313" key="4">
    <source>
        <dbReference type="EMBL" id="MCL7026973.1"/>
    </source>
</evidence>
<dbReference type="Proteomes" id="UP001177140">
    <property type="component" value="Unassembled WGS sequence"/>
</dbReference>
<dbReference type="InterPro" id="IPR016024">
    <property type="entry name" value="ARM-type_fold"/>
</dbReference>
<dbReference type="SUPFAM" id="SSF48371">
    <property type="entry name" value="ARM repeat"/>
    <property type="match status" value="1"/>
</dbReference>
<dbReference type="GO" id="GO:0005874">
    <property type="term" value="C:microtubule"/>
    <property type="evidence" value="ECO:0007669"/>
    <property type="project" value="InterPro"/>
</dbReference>
<reference evidence="4" key="1">
    <citation type="submission" date="2022-03" db="EMBL/GenBank/DDBJ databases">
        <title>A functionally conserved STORR gene fusion in Papaver species that diverged 16.8 million years ago.</title>
        <authorList>
            <person name="Catania T."/>
        </authorList>
    </citation>
    <scope>NUCLEOTIDE SEQUENCE</scope>
    <source>
        <strain evidence="4">S-191538</strain>
    </source>
</reference>
<dbReference type="EMBL" id="JAJJMA010063042">
    <property type="protein sequence ID" value="MCL7026973.1"/>
    <property type="molecule type" value="Genomic_DNA"/>
</dbReference>
<gene>
    <name evidence="4" type="ORF">MKW94_029490</name>
</gene>
<evidence type="ECO:0000313" key="5">
    <source>
        <dbReference type="Proteomes" id="UP001177140"/>
    </source>
</evidence>
<sequence length="556" mass="60679">MAGEHTISLYEVLARVHGTNIVPQIDNIMFTIIRTLTSSAGSFPLQQACSKVVPAIARYAIDPSTPEDKKRKIIESLCKPLSESLLGTQESLAVGAALCLKSLVDSDNWRFASDELVNEVCLRVAGALEEKPTQSNSHMSLAMSLGKNNSLIVEAYARSLIRSGLRILNVGVVEGNSQKRLSAIQMVNFLMKCVDPRSISSELETVMEEMEKCDTDQMAFVKGAAYEALQTAKLIASDKGSKLITSDKGSKLEKDPGSATGSNFSRRTDHHRRKNSWGGRSRSPVSAVSQESQTVYSVEYDSFVDSPMSTGQSSCNFDYRGRSVNRKLWRNENGGVDVSLKDGLYSNGFSSNGLKNYSQNMEDDNLSDDGGDQSEAFSGFVHAAPRNGVAACATPSPQRGFDQCNVDDIRIFTTPRKLIRSLQDPIDSNSDCSSAKPVRRTRTPAASKSGRSPARTLNANSMNDEPNGFENVQPCKQSPDRSESVSSTCEVVAEDNNEVSNGVTPECITVAQSVSPKRRSFTKVILKFSFAVLFFLIAIMLSTMLSNDQERYLVPT</sequence>
<accession>A0AA41V754</accession>
<name>A0AA41V754_PAPNU</name>
<keyword evidence="2" id="KW-0472">Membrane</keyword>
<dbReference type="GO" id="GO:0008017">
    <property type="term" value="F:microtubule binding"/>
    <property type="evidence" value="ECO:0007669"/>
    <property type="project" value="InterPro"/>
</dbReference>
<feature type="domain" description="TORTIFOLIA1/SINE1-2 N-terminal" evidence="3">
    <location>
        <begin position="5"/>
        <end position="232"/>
    </location>
</feature>
<evidence type="ECO:0000256" key="2">
    <source>
        <dbReference type="SAM" id="Phobius"/>
    </source>
</evidence>
<proteinExistence type="predicted"/>
<dbReference type="Pfam" id="PF24714">
    <property type="entry name" value="TOR1L1_N"/>
    <property type="match status" value="1"/>
</dbReference>
<dbReference type="PANTHER" id="PTHR31355">
    <property type="entry name" value="MICROTUBULE-ASSOCIATED PROTEIN TORTIFOLIA1"/>
    <property type="match status" value="1"/>
</dbReference>
<comment type="caution">
    <text evidence="4">The sequence shown here is derived from an EMBL/GenBank/DDBJ whole genome shotgun (WGS) entry which is preliminary data.</text>
</comment>
<keyword evidence="2" id="KW-0812">Transmembrane</keyword>
<evidence type="ECO:0000259" key="3">
    <source>
        <dbReference type="Pfam" id="PF24714"/>
    </source>
</evidence>
<dbReference type="InterPro" id="IPR033337">
    <property type="entry name" value="TORTIFOLIA1/SINE1-2"/>
</dbReference>
<keyword evidence="5" id="KW-1185">Reference proteome</keyword>
<dbReference type="PANTHER" id="PTHR31355:SF4">
    <property type="entry name" value="TOG DOMAIN-CONTAINING PROTEIN"/>
    <property type="match status" value="1"/>
</dbReference>
<keyword evidence="2" id="KW-1133">Transmembrane helix</keyword>
<feature type="region of interest" description="Disordered" evidence="1">
    <location>
        <begin position="422"/>
        <end position="466"/>
    </location>
</feature>